<evidence type="ECO:0000313" key="2">
    <source>
        <dbReference type="Proteomes" id="UP000838763"/>
    </source>
</evidence>
<comment type="caution">
    <text evidence="1">The sequence shown here is derived from an EMBL/GenBank/DDBJ whole genome shotgun (WGS) entry which is preliminary data.</text>
</comment>
<dbReference type="EMBL" id="CALLCH030000015">
    <property type="protein sequence ID" value="CAI4217057.1"/>
    <property type="molecule type" value="Genomic_DNA"/>
</dbReference>
<dbReference type="Proteomes" id="UP000838763">
    <property type="component" value="Unassembled WGS sequence"/>
</dbReference>
<keyword evidence="2" id="KW-1185">Reference proteome</keyword>
<sequence length="106" mass="11972">MDEKFVERFGVGGLGEEEMSAEGTEPQKVSRNLHAFIFIRMQALHRAHGGPRLCEYSRNFTLLYDNIGNSISLLMGKIIGPPPPTPTFLISLVDQRHGEFPFARRK</sequence>
<accession>A0A9P1H5A8</accession>
<gene>
    <name evidence="1" type="ORF">PPNO1_LOCUS6700</name>
</gene>
<reference evidence="1" key="1">
    <citation type="submission" date="2022-11" db="EMBL/GenBank/DDBJ databases">
        <authorList>
            <person name="Scott C."/>
            <person name="Bruce N."/>
        </authorList>
    </citation>
    <scope>NUCLEOTIDE SEQUENCE</scope>
</reference>
<dbReference type="AlphaFoldDB" id="A0A9P1H5A8"/>
<name>A0A9P1H5A8_9PEZI</name>
<organism evidence="1 2">
    <name type="scientific">Parascedosporium putredinis</name>
    <dbReference type="NCBI Taxonomy" id="1442378"/>
    <lineage>
        <taxon>Eukaryota</taxon>
        <taxon>Fungi</taxon>
        <taxon>Dikarya</taxon>
        <taxon>Ascomycota</taxon>
        <taxon>Pezizomycotina</taxon>
        <taxon>Sordariomycetes</taxon>
        <taxon>Hypocreomycetidae</taxon>
        <taxon>Microascales</taxon>
        <taxon>Microascaceae</taxon>
        <taxon>Parascedosporium</taxon>
    </lineage>
</organism>
<evidence type="ECO:0000313" key="1">
    <source>
        <dbReference type="EMBL" id="CAI4217057.1"/>
    </source>
</evidence>
<protein>
    <submittedName>
        <fullName evidence="1">Uncharacterized protein</fullName>
    </submittedName>
</protein>
<proteinExistence type="predicted"/>